<reference evidence="8 9" key="1">
    <citation type="submission" date="2019-07" db="EMBL/GenBank/DDBJ databases">
        <title>The pathways for chlorine oxyanion respiration interact through the shared metabolite chlorate.</title>
        <authorList>
            <person name="Barnum T.P."/>
            <person name="Cheng Y."/>
            <person name="Hill K.A."/>
            <person name="Lucas L.N."/>
            <person name="Carlson H.K."/>
            <person name="Coates J.D."/>
        </authorList>
    </citation>
    <scope>NUCLEOTIDE SEQUENCE [LARGE SCALE GENOMIC DNA]</scope>
    <source>
        <strain evidence="8 9">BK-1</strain>
    </source>
</reference>
<dbReference type="AlphaFoldDB" id="A0A557SEK2"/>
<accession>A0A557SEK2</accession>
<dbReference type="InterPro" id="IPR006143">
    <property type="entry name" value="RND_pump_MFP"/>
</dbReference>
<evidence type="ECO:0000256" key="1">
    <source>
        <dbReference type="ARBA" id="ARBA00004196"/>
    </source>
</evidence>
<evidence type="ECO:0000256" key="3">
    <source>
        <dbReference type="ARBA" id="ARBA00022448"/>
    </source>
</evidence>
<dbReference type="Gene3D" id="2.40.50.100">
    <property type="match status" value="1"/>
</dbReference>
<evidence type="ECO:0000259" key="7">
    <source>
        <dbReference type="Pfam" id="PF26002"/>
    </source>
</evidence>
<dbReference type="InterPro" id="IPR058625">
    <property type="entry name" value="MdtA-like_BSH"/>
</dbReference>
<comment type="subcellular location">
    <subcellularLocation>
        <location evidence="1">Cell envelope</location>
    </subcellularLocation>
</comment>
<evidence type="ECO:0000256" key="4">
    <source>
        <dbReference type="SAM" id="Phobius"/>
    </source>
</evidence>
<keyword evidence="4" id="KW-0812">Transmembrane</keyword>
<dbReference type="Pfam" id="PF25967">
    <property type="entry name" value="RND-MFP_C"/>
    <property type="match status" value="1"/>
</dbReference>
<dbReference type="Pfam" id="PF25917">
    <property type="entry name" value="BSH_RND"/>
    <property type="match status" value="1"/>
</dbReference>
<feature type="domain" description="Multidrug resistance protein MdtA-like C-terminal permuted SH3" evidence="6">
    <location>
        <begin position="312"/>
        <end position="367"/>
    </location>
</feature>
<dbReference type="NCBIfam" id="TIGR01730">
    <property type="entry name" value="RND_mfp"/>
    <property type="match status" value="1"/>
</dbReference>
<dbReference type="InterPro" id="IPR058627">
    <property type="entry name" value="MdtA-like_C"/>
</dbReference>
<comment type="caution">
    <text evidence="8">The sequence shown here is derived from an EMBL/GenBank/DDBJ whole genome shotgun (WGS) entry which is preliminary data.</text>
</comment>
<dbReference type="Gene3D" id="2.40.30.170">
    <property type="match status" value="1"/>
</dbReference>
<dbReference type="Proteomes" id="UP000316649">
    <property type="component" value="Unassembled WGS sequence"/>
</dbReference>
<keyword evidence="3" id="KW-0813">Transport</keyword>
<name>A0A557SEK2_9GAMM</name>
<dbReference type="PANTHER" id="PTHR30469">
    <property type="entry name" value="MULTIDRUG RESISTANCE PROTEIN MDTA"/>
    <property type="match status" value="1"/>
</dbReference>
<dbReference type="GO" id="GO:1990281">
    <property type="term" value="C:efflux pump complex"/>
    <property type="evidence" value="ECO:0007669"/>
    <property type="project" value="TreeGrafter"/>
</dbReference>
<dbReference type="PANTHER" id="PTHR30469:SF15">
    <property type="entry name" value="HLYD FAMILY OF SECRETION PROTEINS"/>
    <property type="match status" value="1"/>
</dbReference>
<comment type="similarity">
    <text evidence="2">Belongs to the membrane fusion protein (MFP) (TC 8.A.1) family.</text>
</comment>
<keyword evidence="9" id="KW-1185">Reference proteome</keyword>
<dbReference type="OrthoDB" id="9806939at2"/>
<organism evidence="8 9">
    <name type="scientific">Sedimenticola selenatireducens</name>
    <dbReference type="NCBI Taxonomy" id="191960"/>
    <lineage>
        <taxon>Bacteria</taxon>
        <taxon>Pseudomonadati</taxon>
        <taxon>Pseudomonadota</taxon>
        <taxon>Gammaproteobacteria</taxon>
        <taxon>Chromatiales</taxon>
        <taxon>Sedimenticolaceae</taxon>
        <taxon>Sedimenticola</taxon>
    </lineage>
</organism>
<keyword evidence="4" id="KW-1133">Transmembrane helix</keyword>
<evidence type="ECO:0000259" key="5">
    <source>
        <dbReference type="Pfam" id="PF25917"/>
    </source>
</evidence>
<dbReference type="Gene3D" id="2.40.420.20">
    <property type="match status" value="1"/>
</dbReference>
<protein>
    <submittedName>
        <fullName evidence="8">Efflux RND transporter periplasmic adaptor subunit</fullName>
    </submittedName>
</protein>
<dbReference type="Pfam" id="PF26002">
    <property type="entry name" value="Beta-barrel_AprE"/>
    <property type="match status" value="1"/>
</dbReference>
<evidence type="ECO:0000256" key="2">
    <source>
        <dbReference type="ARBA" id="ARBA00009477"/>
    </source>
</evidence>
<evidence type="ECO:0000313" key="8">
    <source>
        <dbReference type="EMBL" id="TVO75813.1"/>
    </source>
</evidence>
<evidence type="ECO:0000259" key="6">
    <source>
        <dbReference type="Pfam" id="PF25967"/>
    </source>
</evidence>
<dbReference type="GO" id="GO:0015562">
    <property type="term" value="F:efflux transmembrane transporter activity"/>
    <property type="evidence" value="ECO:0007669"/>
    <property type="project" value="TreeGrafter"/>
</dbReference>
<sequence length="387" mass="42459">MNVAVKSKSLFIIILIVAIAISATWYLNRPKPLSVTLSSAETGLVEKNVSNTRAGTVQACRRAKLSPGTGGQIAQLDIHEGDQVKQGQLLLQLWNKDLMAQIKLSEAEARVAIANARAACLQAEVSRREADRLQRLHKKGLVSEEAIDKLSTEAEARKADCESANASSRVAADRVEVNRSYLERTQLFAPFDGIVAEINGELNEYVTPSPPGIATPPAVDLIDNSCFYMEAPIDEVDASKIKIGQPARVTLDAFDKRNFPGTVRRIAAYVLDREKQARTVDVEVEFSHADDIKQLLAGYSADVEIILETKENALRIPTEAVIEENQVYVLLKDTGTIEKREIEVGLSNWDHTEVVSGLKLGERVVTSVDVEGLEDGALAKEKMDKEK</sequence>
<keyword evidence="4" id="KW-0472">Membrane</keyword>
<dbReference type="EMBL" id="VMNH01000007">
    <property type="protein sequence ID" value="TVO75813.1"/>
    <property type="molecule type" value="Genomic_DNA"/>
</dbReference>
<dbReference type="SUPFAM" id="SSF111369">
    <property type="entry name" value="HlyD-like secretion proteins"/>
    <property type="match status" value="1"/>
</dbReference>
<evidence type="ECO:0000313" key="9">
    <source>
        <dbReference type="Proteomes" id="UP000316649"/>
    </source>
</evidence>
<feature type="transmembrane region" description="Helical" evidence="4">
    <location>
        <begin position="9"/>
        <end position="27"/>
    </location>
</feature>
<proteinExistence type="inferred from homology"/>
<feature type="domain" description="AprE-like beta-barrel" evidence="7">
    <location>
        <begin position="228"/>
        <end position="306"/>
    </location>
</feature>
<feature type="domain" description="Multidrug resistance protein MdtA-like barrel-sandwich hybrid" evidence="5">
    <location>
        <begin position="62"/>
        <end position="206"/>
    </location>
</feature>
<dbReference type="InterPro" id="IPR058982">
    <property type="entry name" value="Beta-barrel_AprE"/>
</dbReference>
<gene>
    <name evidence="8" type="ORF">FHP88_07375</name>
</gene>